<dbReference type="eggNOG" id="COG3501">
    <property type="taxonomic scope" value="Bacteria"/>
</dbReference>
<dbReference type="NCBIfam" id="TIGR01646">
    <property type="entry name" value="vgr_GE"/>
    <property type="match status" value="1"/>
</dbReference>
<dbReference type="InterPro" id="IPR006533">
    <property type="entry name" value="T6SS_Vgr_RhsGE"/>
</dbReference>
<dbReference type="SUPFAM" id="SSF69279">
    <property type="entry name" value="Phage tail proteins"/>
    <property type="match status" value="2"/>
</dbReference>
<accession>Q0FKW6</accession>
<dbReference type="NCBIfam" id="TIGR03361">
    <property type="entry name" value="VI_Rhs_Vgr"/>
    <property type="match status" value="1"/>
</dbReference>
<dbReference type="Proteomes" id="UP000006230">
    <property type="component" value="Unassembled WGS sequence"/>
</dbReference>
<sequence length="318" mass="35943">MTDRIAELTTPINIGGAGDLTFSRMSGHDAISSCFRYEVIAISEDPDIPASELLGQVCNVAAHTNTLDDTQIRHFSGIVDQFAFLGTESDAFDVVYGYRLVLRPALWLLSKASDNRIFQEMTVPEIISQILDENGFSDYELRLSGSYDPRIYCVQYGESTLDFLQRLMEHEGIFYFHEFDELRHTLIIADRLDDLMPQADLPVLRFEPDTTDAQRGPGVITSWRRQATVVTGTHTQTDYDFEKPSADLSTKLSDPKKHSESEMERYDYPGVYTEIGGGQRLTDIRLEADQGSHFEMDADSTASLLWSGNSFDFIDFPR</sequence>
<organism evidence="2 3">
    <name type="scientific">Salipiger bermudensis (strain DSM 26914 / JCM 13377 / KCTC 12554 / HTCC2601)</name>
    <name type="common">Pelagibaca bermudensis</name>
    <dbReference type="NCBI Taxonomy" id="314265"/>
    <lineage>
        <taxon>Bacteria</taxon>
        <taxon>Pseudomonadati</taxon>
        <taxon>Pseudomonadota</taxon>
        <taxon>Alphaproteobacteria</taxon>
        <taxon>Rhodobacterales</taxon>
        <taxon>Roseobacteraceae</taxon>
        <taxon>Salipiger</taxon>
    </lineage>
</organism>
<keyword evidence="3" id="KW-1185">Reference proteome</keyword>
<proteinExistence type="predicted"/>
<dbReference type="InterPro" id="IPR017847">
    <property type="entry name" value="T6SS_RhsGE_Vgr_subset"/>
</dbReference>
<dbReference type="Gene3D" id="3.55.50.10">
    <property type="entry name" value="Baseplate protein-like domains"/>
    <property type="match status" value="1"/>
</dbReference>
<dbReference type="Pfam" id="PF05954">
    <property type="entry name" value="Phage_GPD"/>
    <property type="match status" value="1"/>
</dbReference>
<dbReference type="RefSeq" id="WP_007799512.1">
    <property type="nucleotide sequence ID" value="NZ_DS022276.1"/>
</dbReference>
<dbReference type="OrthoDB" id="9762420at2"/>
<reference evidence="2 3" key="1">
    <citation type="journal article" date="2010" name="J. Bacteriol.">
        <title>Genome sequences of Pelagibaca bermudensis HTCC2601T and Maritimibacter alkaliphilus HTCC2654T, the type strains of two marine Roseobacter genera.</title>
        <authorList>
            <person name="Thrash J.C."/>
            <person name="Cho J.C."/>
            <person name="Ferriera S."/>
            <person name="Johnson J."/>
            <person name="Vergin K.L."/>
            <person name="Giovannoni S.J."/>
        </authorList>
    </citation>
    <scope>NUCLEOTIDE SEQUENCE [LARGE SCALE GENOMIC DNA]</scope>
    <source>
        <strain evidence="3">DSM 26914 / JCM 13377 / KCTC 12554 / HTCC2601</strain>
    </source>
</reference>
<dbReference type="AlphaFoldDB" id="Q0FKW6"/>
<evidence type="ECO:0000256" key="1">
    <source>
        <dbReference type="SAM" id="MobiDB-lite"/>
    </source>
</evidence>
<comment type="caution">
    <text evidence="2">The sequence shown here is derived from an EMBL/GenBank/DDBJ whole genome shotgun (WGS) entry which is preliminary data.</text>
</comment>
<feature type="non-terminal residue" evidence="2">
    <location>
        <position position="318"/>
    </location>
</feature>
<protein>
    <recommendedName>
        <fullName evidence="4">VgrG protein</fullName>
    </recommendedName>
</protein>
<dbReference type="Gene3D" id="2.30.110.50">
    <property type="match status" value="1"/>
</dbReference>
<dbReference type="HOGENOM" id="CLU_875823_0_0_5"/>
<name>Q0FKW6_SALBH</name>
<dbReference type="EMBL" id="AATQ01000037">
    <property type="protein sequence ID" value="EAU44789.1"/>
    <property type="molecule type" value="Genomic_DNA"/>
</dbReference>
<feature type="compositionally biased region" description="Basic and acidic residues" evidence="1">
    <location>
        <begin position="253"/>
        <end position="265"/>
    </location>
</feature>
<gene>
    <name evidence="2" type="ORF">R2601_22137</name>
</gene>
<evidence type="ECO:0008006" key="4">
    <source>
        <dbReference type="Google" id="ProtNLM"/>
    </source>
</evidence>
<dbReference type="STRING" id="314265.R2601_22137"/>
<evidence type="ECO:0000313" key="2">
    <source>
        <dbReference type="EMBL" id="EAU44789.1"/>
    </source>
</evidence>
<dbReference type="Gene3D" id="4.10.220.110">
    <property type="match status" value="1"/>
</dbReference>
<feature type="region of interest" description="Disordered" evidence="1">
    <location>
        <begin position="240"/>
        <end position="265"/>
    </location>
</feature>
<evidence type="ECO:0000313" key="3">
    <source>
        <dbReference type="Proteomes" id="UP000006230"/>
    </source>
</evidence>